<dbReference type="PROSITE" id="PS50802">
    <property type="entry name" value="OTU"/>
    <property type="match status" value="1"/>
</dbReference>
<dbReference type="CDD" id="cd22744">
    <property type="entry name" value="OTU"/>
    <property type="match status" value="1"/>
</dbReference>
<name>A0A8H7RJ13_9FUNG</name>
<feature type="region of interest" description="Disordered" evidence="1">
    <location>
        <begin position="598"/>
        <end position="647"/>
    </location>
</feature>
<feature type="compositionally biased region" description="Basic and acidic residues" evidence="1">
    <location>
        <begin position="549"/>
        <end position="573"/>
    </location>
</feature>
<dbReference type="EMBL" id="JAEPRB010000820">
    <property type="protein sequence ID" value="KAG2211420.1"/>
    <property type="molecule type" value="Genomic_DNA"/>
</dbReference>
<evidence type="ECO:0000313" key="3">
    <source>
        <dbReference type="EMBL" id="KAG2211420.1"/>
    </source>
</evidence>
<dbReference type="AlphaFoldDB" id="A0A8H7RJ13"/>
<dbReference type="OrthoDB" id="2283268at2759"/>
<dbReference type="InterPro" id="IPR003323">
    <property type="entry name" value="OTU_dom"/>
</dbReference>
<organism evidence="3 4">
    <name type="scientific">Circinella minor</name>
    <dbReference type="NCBI Taxonomy" id="1195481"/>
    <lineage>
        <taxon>Eukaryota</taxon>
        <taxon>Fungi</taxon>
        <taxon>Fungi incertae sedis</taxon>
        <taxon>Mucoromycota</taxon>
        <taxon>Mucoromycotina</taxon>
        <taxon>Mucoromycetes</taxon>
        <taxon>Mucorales</taxon>
        <taxon>Lichtheimiaceae</taxon>
        <taxon>Circinella</taxon>
    </lineage>
</organism>
<accession>A0A8H7RJ13</accession>
<feature type="compositionally biased region" description="Basic residues" evidence="1">
    <location>
        <begin position="510"/>
        <end position="519"/>
    </location>
</feature>
<reference evidence="3 4" key="1">
    <citation type="submission" date="2020-12" db="EMBL/GenBank/DDBJ databases">
        <title>Metabolic potential, ecology and presence of endohyphal bacteria is reflected in genomic diversity of Mucoromycotina.</title>
        <authorList>
            <person name="Muszewska A."/>
            <person name="Okrasinska A."/>
            <person name="Steczkiewicz K."/>
            <person name="Drgas O."/>
            <person name="Orlowska M."/>
            <person name="Perlinska-Lenart U."/>
            <person name="Aleksandrzak-Piekarczyk T."/>
            <person name="Szatraj K."/>
            <person name="Zielenkiewicz U."/>
            <person name="Pilsyk S."/>
            <person name="Malc E."/>
            <person name="Mieczkowski P."/>
            <person name="Kruszewska J.S."/>
            <person name="Biernat P."/>
            <person name="Pawlowska J."/>
        </authorList>
    </citation>
    <scope>NUCLEOTIDE SEQUENCE [LARGE SCALE GENOMIC DNA]</scope>
    <source>
        <strain evidence="3 4">CBS 142.35</strain>
    </source>
</reference>
<proteinExistence type="predicted"/>
<gene>
    <name evidence="3" type="ORF">INT45_000010</name>
</gene>
<dbReference type="Proteomes" id="UP000646827">
    <property type="component" value="Unassembled WGS sequence"/>
</dbReference>
<protein>
    <recommendedName>
        <fullName evidence="2">OTU domain-containing protein</fullName>
    </recommendedName>
</protein>
<keyword evidence="4" id="KW-1185">Reference proteome</keyword>
<evidence type="ECO:0000313" key="4">
    <source>
        <dbReference type="Proteomes" id="UP000646827"/>
    </source>
</evidence>
<feature type="domain" description="OTU" evidence="2">
    <location>
        <begin position="681"/>
        <end position="831"/>
    </location>
</feature>
<evidence type="ECO:0000259" key="2">
    <source>
        <dbReference type="PROSITE" id="PS50802"/>
    </source>
</evidence>
<evidence type="ECO:0000256" key="1">
    <source>
        <dbReference type="SAM" id="MobiDB-lite"/>
    </source>
</evidence>
<feature type="compositionally biased region" description="Basic and acidic residues" evidence="1">
    <location>
        <begin position="598"/>
        <end position="635"/>
    </location>
</feature>
<feature type="compositionally biased region" description="Basic and acidic residues" evidence="1">
    <location>
        <begin position="521"/>
        <end position="539"/>
    </location>
</feature>
<dbReference type="Gene3D" id="3.90.70.80">
    <property type="match status" value="1"/>
</dbReference>
<feature type="region of interest" description="Disordered" evidence="1">
    <location>
        <begin position="510"/>
        <end position="573"/>
    </location>
</feature>
<sequence length="871" mass="101011">MSFPQFPNGDQVYTIPLSYKEGENNERNQLVYDLFVGWQLHQISDDKGKHGVHTFYRRCLGAVTCTKCNTLFRPKSSNKRINEQVTKHCTSCLLPSTLKHVPCDCRITFYIGKLKDGVMVGEMKHRGTHTHGEFIPLHFTMETLDKVEERVLEFPGEKSYALKIGTSAIRVQKPSRPISSIDKNLRNIGTIKRLRRNYLTKNDQLTSTQASFETIHSEFKELQKEFPGYLKASNIVPSPMCITFGAPGIMYHADFKTNPMLTDVTYSCFTKDYYLCTTNIYFEALGKFAVVFQGVLDGLSKDDFKAYFLSFFTSFDFVFGSSDADIDMNFSGLVMDYSQAQRQGFIMAFEDKFPDSNIAPQTLLKGCYYHWKQSIQRIISNHAIVPPGRDVDFIDYTDQMYNAAGEKSYNWAVQQIRNDYPNAKKWLDWWTRDEIAGMIFKSKGWLKDELHNHPCRTSNGVEALHRDLYRIVEKKKPLIETLHQIFSYLRSSELDLEFIDAGGRVDYNRKKTGKQRQMKKFFSDGRAPDTTKTLLDHGFKSNAGRKKKMNNEGEENYKSKSKDEQKATIEEENEKKIEVENEKKIEVENEKKIGEENAKKVAEENAKKNAAEERRRRAEKHAGRIEENKKRTKQESKKRRLNDSSNFSREMHNAQMFRRLVLIAITPDILTGCQLNANDVLGLYNPKGDGHCGWRASSVLLYNNEEHYNIVKELMRHTLLAHKEHYERMFRKDGYEEKLAILSHTGRIADQRFWFDVLDCPRLLAETYNRPVILYMVSYDPNIKNKSFNGVTFLPIFSECRQCDSNDKNVGNSAPIVLFLNGNHFQLIVIKDEAIDRVIWPDVFPGHENFVTKHGLTTSWLDFYRPRCLKF</sequence>
<comment type="caution">
    <text evidence="3">The sequence shown here is derived from an EMBL/GenBank/DDBJ whole genome shotgun (WGS) entry which is preliminary data.</text>
</comment>